<dbReference type="SUPFAM" id="SSF47473">
    <property type="entry name" value="EF-hand"/>
    <property type="match status" value="2"/>
</dbReference>
<feature type="coiled-coil region" evidence="8">
    <location>
        <begin position="930"/>
        <end position="983"/>
    </location>
</feature>
<feature type="coiled-coil region" evidence="8">
    <location>
        <begin position="1072"/>
        <end position="1137"/>
    </location>
</feature>
<evidence type="ECO:0000256" key="5">
    <source>
        <dbReference type="ARBA" id="ARBA00023128"/>
    </source>
</evidence>
<keyword evidence="6" id="KW-0472">Membrane</keyword>
<feature type="compositionally biased region" description="Basic and acidic residues" evidence="9">
    <location>
        <begin position="807"/>
        <end position="818"/>
    </location>
</feature>
<dbReference type="PANTHER" id="PTHR15415:SF7">
    <property type="entry name" value="MICOS COMPLEX SUBUNIT MIC60"/>
    <property type="match status" value="1"/>
</dbReference>
<feature type="region of interest" description="Disordered" evidence="9">
    <location>
        <begin position="762"/>
        <end position="828"/>
    </location>
</feature>
<keyword evidence="3 7" id="KW-0999">Mitochondrion inner membrane</keyword>
<accession>A0A182INR9</accession>
<keyword evidence="2 7" id="KW-0812">Transmembrane</keyword>
<dbReference type="GO" id="GO:0061617">
    <property type="term" value="C:MICOS complex"/>
    <property type="evidence" value="ECO:0007669"/>
    <property type="project" value="TreeGrafter"/>
</dbReference>
<evidence type="ECO:0000256" key="6">
    <source>
        <dbReference type="ARBA" id="ARBA00023136"/>
    </source>
</evidence>
<feature type="compositionally biased region" description="Basic and acidic residues" evidence="9">
    <location>
        <begin position="767"/>
        <end position="777"/>
    </location>
</feature>
<evidence type="ECO:0000256" key="8">
    <source>
        <dbReference type="SAM" id="Coils"/>
    </source>
</evidence>
<evidence type="ECO:0000256" key="7">
    <source>
        <dbReference type="RuleBase" id="RU363000"/>
    </source>
</evidence>
<keyword evidence="8" id="KW-0175">Coiled coil</keyword>
<keyword evidence="4" id="KW-1133">Transmembrane helix</keyword>
<dbReference type="Pfam" id="PF09731">
    <property type="entry name" value="Mitofilin"/>
    <property type="match status" value="1"/>
</dbReference>
<comment type="subunit">
    <text evidence="7">Component of the mitochondrial contact site and cristae organizing system (MICOS) complex.</text>
</comment>
<evidence type="ECO:0000256" key="1">
    <source>
        <dbReference type="ARBA" id="ARBA00010877"/>
    </source>
</evidence>
<reference evidence="10" key="1">
    <citation type="submission" date="2022-08" db="UniProtKB">
        <authorList>
            <consortium name="EnsemblMetazoa"/>
        </authorList>
    </citation>
    <scope>IDENTIFICATION</scope>
    <source>
        <strain evidence="10">EBRO</strain>
    </source>
</reference>
<dbReference type="VEuPathDB" id="VectorBase:AATE002596"/>
<evidence type="ECO:0000256" key="3">
    <source>
        <dbReference type="ARBA" id="ARBA00022792"/>
    </source>
</evidence>
<evidence type="ECO:0000256" key="9">
    <source>
        <dbReference type="SAM" id="MobiDB-lite"/>
    </source>
</evidence>
<keyword evidence="5 7" id="KW-0496">Mitochondrion</keyword>
<sequence length="1384" mass="156422">MERKLPCHDQSLAVWKICEKLRSLLGPDRKDLQLQFQREDVCHSGTIPVSWFANILHCRIGETLDKEDICKLAQYFSVTPGRISYDQFCEVLFPDNCDAELDAHGMVRLQDPSDRLSVFEQRKLSLTMMSIARALRYREHILIPYFEDYSIVTNSGTRCTFSYAIRVLFYLGVTLARADKELLAKRFSSNGHGFDYGAFVAEIDQLFRYLDRYDGALDRERDDTAVPSKIIQTHMPKTDRPELGSVSISEMVGVRTAFHPSLEPSRPEYDIEELLLRVQRHLWDGRIQVKDCFQQFDPLRCGWMAKSIFIRCLDLIGLSPLRRLPLSEWEIRKLCERYADRKDPQKIYWILFVEEVNRVFTEEALEKASFKKVERPPTEVASLACAGKQVLAADVLKGAQKVIENLKEKINRERILIEPPFKDFDPLRNGHVSFSQAREVFSMCAVTLKEQEAFLLDKVYGDTLGFHYGQFLKDIGLVAKAHAEEEQMYRKMMEIINKEPAQPAPTARENNIVLVLAKVKAQVVRRCLQLVGFMQGFDPLNHHRISDVQFCRGLSTAGLALTPNEMQLLCEYFKTPLCETVDYKRFCDTVAEVDYQPFLEKAPLLVPCRHFPPDEWSENFLNFEERTTVSKALQKLARHADIVSNIGSVLKDFDPQNRPSAQLFTACRSYSGSVRGPHLPPFQEAGFGKVLVVLSPLLIGGGVVTYAKYDNEFRKTLITNAPALEPVLKVLLQETNPLDDLSKKMDDISKTIGGYTSTITGFFGGGEEEKKPEKKPDLPPITRSKSVHVPVPSPPLPKPEPTNLAEKVPDPPKKKETPAKVPPVSATKTGTVPAAAAAAASSPTAAAKVAPSKPVPLSSGAEEVPKSISDLEQQVDVAATIAIKEYARAVEVLKGYTEEVRKVVDASIDKLDGSSWTTLRNRTSARDTALQAAEDAAERAKDNIEKLHSLLNSRDIKCSDELKDKARQNIAAYLEHLKKAKEEVYVARDLAALGEKYWKRVESARNYFVDEMESLFPGINLAEKKLNLSQDELDLFILHAYTQVIAHQKELQKLQVEGDQNLRRALEAVRGSDQSEEVKARLEYEMAKEKRQLNLQNQKKLLLTRAELENQIRVQIKRQTEAHIDHLKDALTQKEVEMKRKFHRELDEKISTEQAAYKLQLAAMLGKLKGINKALVEHADAEKSAHQAQALWGACQSLWSSIRSGQPGKSWRDQLRPLKDEIAAVGRAAEGDELVAVVLKGLPEQARNRGVYPEDALRERFIKVEEVARRLALIPAEGARLPMYFLSYLQAALIARPDVPISQDELENKPFDYSKLDTYDVLNRARYWLERGDLVKTVQYVNLLQGAPRKAALDWLNEARLLLETQQAASTLMAHAAASGVRFL</sequence>
<proteinExistence type="inferred from homology"/>
<comment type="subcellular location">
    <subcellularLocation>
        <location evidence="7">Mitochondrion inner membrane</location>
        <topology evidence="7">Single-pass membrane protein</topology>
    </subcellularLocation>
</comment>
<evidence type="ECO:0000313" key="10">
    <source>
        <dbReference type="EnsemblMetazoa" id="AATE002596-PA.1"/>
    </source>
</evidence>
<feature type="compositionally biased region" description="Pro residues" evidence="9">
    <location>
        <begin position="791"/>
        <end position="800"/>
    </location>
</feature>
<evidence type="ECO:0000256" key="4">
    <source>
        <dbReference type="ARBA" id="ARBA00022989"/>
    </source>
</evidence>
<dbReference type="STRING" id="41427.A0A182INR9"/>
<organism evidence="10">
    <name type="scientific">Anopheles atroparvus</name>
    <name type="common">European mosquito</name>
    <dbReference type="NCBI Taxonomy" id="41427"/>
    <lineage>
        <taxon>Eukaryota</taxon>
        <taxon>Metazoa</taxon>
        <taxon>Ecdysozoa</taxon>
        <taxon>Arthropoda</taxon>
        <taxon>Hexapoda</taxon>
        <taxon>Insecta</taxon>
        <taxon>Pterygota</taxon>
        <taxon>Neoptera</taxon>
        <taxon>Endopterygota</taxon>
        <taxon>Diptera</taxon>
        <taxon>Nematocera</taxon>
        <taxon>Culicoidea</taxon>
        <taxon>Culicidae</taxon>
        <taxon>Anophelinae</taxon>
        <taxon>Anopheles</taxon>
    </lineage>
</organism>
<dbReference type="PANTHER" id="PTHR15415">
    <property type="entry name" value="MITOFILIN"/>
    <property type="match status" value="1"/>
</dbReference>
<dbReference type="InterPro" id="IPR011992">
    <property type="entry name" value="EF-hand-dom_pair"/>
</dbReference>
<evidence type="ECO:0000256" key="2">
    <source>
        <dbReference type="ARBA" id="ARBA00022692"/>
    </source>
</evidence>
<comment type="function">
    <text evidence="7">Component of the MICOS complex, a large protein complex of the mitochondrial inner membrane that plays crucial roles in the maintenance of crista junctions, inner membrane architecture, and formation of contact sites to the outer membrane.</text>
</comment>
<name>A0A182INR9_ANOAO</name>
<dbReference type="EnsemblMetazoa" id="AATE002596-RA">
    <property type="protein sequence ID" value="AATE002596-PA.1"/>
    <property type="gene ID" value="AATE002596"/>
</dbReference>
<dbReference type="InterPro" id="IPR019133">
    <property type="entry name" value="MIC60"/>
</dbReference>
<protein>
    <recommendedName>
        <fullName evidence="7">MICOS complex subunit MIC60</fullName>
    </recommendedName>
    <alternativeName>
        <fullName evidence="7">Mitofilin</fullName>
    </alternativeName>
</protein>
<dbReference type="GO" id="GO:0042407">
    <property type="term" value="P:cristae formation"/>
    <property type="evidence" value="ECO:0007669"/>
    <property type="project" value="TreeGrafter"/>
</dbReference>
<comment type="similarity">
    <text evidence="1 7">Belongs to the MICOS complex subunit Mic60 family.</text>
</comment>